<dbReference type="InterPro" id="IPR005119">
    <property type="entry name" value="LysR_subst-bd"/>
</dbReference>
<dbReference type="OrthoDB" id="9813056at2"/>
<protein>
    <recommendedName>
        <fullName evidence="2">LysR substrate-binding domain-containing protein</fullName>
    </recommendedName>
</protein>
<reference evidence="3" key="3">
    <citation type="submission" date="2021-08" db="EMBL/GenBank/DDBJ databases">
        <authorList>
            <person name="Tani A."/>
            <person name="Ola A."/>
            <person name="Ogura Y."/>
            <person name="Katsura K."/>
            <person name="Hayashi T."/>
        </authorList>
    </citation>
    <scope>NUCLEOTIDE SEQUENCE</scope>
    <source>
        <strain evidence="3">DSM 22415</strain>
    </source>
</reference>
<evidence type="ECO:0000313" key="3">
    <source>
        <dbReference type="EMBL" id="GJD57640.1"/>
    </source>
</evidence>
<evidence type="ECO:0000313" key="6">
    <source>
        <dbReference type="Proteomes" id="UP001055303"/>
    </source>
</evidence>
<organism evidence="4 5">
    <name type="scientific">Methylobacterium dankookense</name>
    <dbReference type="NCBI Taxonomy" id="560405"/>
    <lineage>
        <taxon>Bacteria</taxon>
        <taxon>Pseudomonadati</taxon>
        <taxon>Pseudomonadota</taxon>
        <taxon>Alphaproteobacteria</taxon>
        <taxon>Hyphomicrobiales</taxon>
        <taxon>Methylobacteriaceae</taxon>
        <taxon>Methylobacterium</taxon>
    </lineage>
</organism>
<comment type="similarity">
    <text evidence="1">Belongs to the LysR transcriptional regulatory family.</text>
</comment>
<dbReference type="Proteomes" id="UP001055303">
    <property type="component" value="Unassembled WGS sequence"/>
</dbReference>
<feature type="domain" description="LysR substrate-binding" evidence="2">
    <location>
        <begin position="15"/>
        <end position="104"/>
    </location>
</feature>
<dbReference type="EMBL" id="CABFVH010000069">
    <property type="protein sequence ID" value="VUF15780.1"/>
    <property type="molecule type" value="Genomic_DNA"/>
</dbReference>
<dbReference type="EMBL" id="BPQI01000110">
    <property type="protein sequence ID" value="GJD57640.1"/>
    <property type="molecule type" value="Genomic_DNA"/>
</dbReference>
<name>A0A564G7I0_9HYPH</name>
<evidence type="ECO:0000256" key="1">
    <source>
        <dbReference type="ARBA" id="ARBA00009437"/>
    </source>
</evidence>
<reference evidence="4 5" key="1">
    <citation type="submission" date="2019-06" db="EMBL/GenBank/DDBJ databases">
        <authorList>
            <person name="Rodrigo-Torres L."/>
            <person name="Arahal R. D."/>
            <person name="Lucena T."/>
        </authorList>
    </citation>
    <scope>NUCLEOTIDE SEQUENCE [LARGE SCALE GENOMIC DNA]</scope>
    <source>
        <strain evidence="4 5">SW08-7</strain>
    </source>
</reference>
<dbReference type="SUPFAM" id="SSF53850">
    <property type="entry name" value="Periplasmic binding protein-like II"/>
    <property type="match status" value="1"/>
</dbReference>
<dbReference type="GO" id="GO:0006351">
    <property type="term" value="P:DNA-templated transcription"/>
    <property type="evidence" value="ECO:0007669"/>
    <property type="project" value="TreeGrafter"/>
</dbReference>
<keyword evidence="6" id="KW-1185">Reference proteome</keyword>
<reference evidence="3" key="2">
    <citation type="journal article" date="2021" name="Front. Microbiol.">
        <title>Comprehensive Comparative Genomics and Phenotyping of Methylobacterium Species.</title>
        <authorList>
            <person name="Alessa O."/>
            <person name="Ogura Y."/>
            <person name="Fujitani Y."/>
            <person name="Takami H."/>
            <person name="Hayashi T."/>
            <person name="Sahin N."/>
            <person name="Tani A."/>
        </authorList>
    </citation>
    <scope>NUCLEOTIDE SEQUENCE</scope>
    <source>
        <strain evidence="3">DSM 22415</strain>
    </source>
</reference>
<evidence type="ECO:0000313" key="5">
    <source>
        <dbReference type="Proteomes" id="UP000401717"/>
    </source>
</evidence>
<dbReference type="Proteomes" id="UP000401717">
    <property type="component" value="Unassembled WGS sequence"/>
</dbReference>
<dbReference type="AlphaFoldDB" id="A0A564G7I0"/>
<proteinExistence type="inferred from homology"/>
<dbReference type="Pfam" id="PF03466">
    <property type="entry name" value="LysR_substrate"/>
    <property type="match status" value="1"/>
</dbReference>
<dbReference type="PANTHER" id="PTHR30537:SF72">
    <property type="entry name" value="LYSR FAMILY TRANSCRIPTIONAL REGULATOR"/>
    <property type="match status" value="1"/>
</dbReference>
<gene>
    <name evidence="3" type="ORF">IFDJLNFL_3546</name>
    <name evidence="4" type="ORF">MTDSW087_05526</name>
</gene>
<dbReference type="PANTHER" id="PTHR30537">
    <property type="entry name" value="HTH-TYPE TRANSCRIPTIONAL REGULATOR"/>
    <property type="match status" value="1"/>
</dbReference>
<dbReference type="GO" id="GO:0003700">
    <property type="term" value="F:DNA-binding transcription factor activity"/>
    <property type="evidence" value="ECO:0007669"/>
    <property type="project" value="TreeGrafter"/>
</dbReference>
<accession>A0A564G7I0</accession>
<evidence type="ECO:0000313" key="4">
    <source>
        <dbReference type="EMBL" id="VUF15780.1"/>
    </source>
</evidence>
<sequence length="111" mass="12273">MVGYFSKQTGETWPMIFRKEGRTVEIAHADVLANDSTGHVNMLLSGLGVGQTYLSTVRAHLDAGALVRVLDDWTEETAPVSILYPPSKKLNACVRVLIDWLTEYLIANTSH</sequence>
<dbReference type="GO" id="GO:0043565">
    <property type="term" value="F:sequence-specific DNA binding"/>
    <property type="evidence" value="ECO:0007669"/>
    <property type="project" value="TreeGrafter"/>
</dbReference>
<dbReference type="InterPro" id="IPR058163">
    <property type="entry name" value="LysR-type_TF_proteobact-type"/>
</dbReference>
<dbReference type="Gene3D" id="3.40.190.10">
    <property type="entry name" value="Periplasmic binding protein-like II"/>
    <property type="match status" value="2"/>
</dbReference>
<evidence type="ECO:0000259" key="2">
    <source>
        <dbReference type="Pfam" id="PF03466"/>
    </source>
</evidence>